<dbReference type="GO" id="GO:0003723">
    <property type="term" value="F:RNA binding"/>
    <property type="evidence" value="ECO:0007669"/>
    <property type="project" value="TreeGrafter"/>
</dbReference>
<dbReference type="InterPro" id="IPR037124">
    <property type="entry name" value="Chaperonin_GroES_sf"/>
</dbReference>
<dbReference type="GO" id="GO:0035145">
    <property type="term" value="C:exon-exon junction complex"/>
    <property type="evidence" value="ECO:0007669"/>
    <property type="project" value="TreeGrafter"/>
</dbReference>
<dbReference type="GO" id="GO:0005737">
    <property type="term" value="C:cytoplasm"/>
    <property type="evidence" value="ECO:0007669"/>
    <property type="project" value="TreeGrafter"/>
</dbReference>
<dbReference type="STRING" id="400727.A0A2T7PAM5"/>
<dbReference type="AlphaFoldDB" id="A0A2T7PAM5"/>
<evidence type="ECO:0000256" key="5">
    <source>
        <dbReference type="SAM" id="MobiDB-lite"/>
    </source>
</evidence>
<protein>
    <recommendedName>
        <fullName evidence="6">WIBG Mago-binding domain-containing protein</fullName>
    </recommendedName>
</protein>
<sequence>MPEVQTKGGIMIPEKAQGKVQQATVVAIGKGTVTEKGDTIPVSVQVGDKVLLPEYGGTKLVLEEKIFAFHIISGELIIPASQRPDGTWRKARRVKDGYIPQEEVPIFESKGTQWLKSRPTHPIGLSPEDVEKMEQTKKMLADPKPAQPMHTSKAAKKNAKRKEKKRQDAKSSVTKCIEQVTITAKSCSSNPESEDLKPDLAKKLKNLKKKLKQIEELENKIKSGELKNPEKDQLEKISRKKAILEEIEDLELELEESS</sequence>
<dbReference type="CDD" id="cd00320">
    <property type="entry name" value="cpn10"/>
    <property type="match status" value="1"/>
</dbReference>
<dbReference type="Gene3D" id="2.30.33.40">
    <property type="entry name" value="GroES chaperonin"/>
    <property type="match status" value="1"/>
</dbReference>
<keyword evidence="4" id="KW-0175">Coiled coil</keyword>
<evidence type="ECO:0000256" key="2">
    <source>
        <dbReference type="ARBA" id="ARBA00023186"/>
    </source>
</evidence>
<dbReference type="InterPro" id="IPR039333">
    <property type="entry name" value="PYM1"/>
</dbReference>
<dbReference type="Proteomes" id="UP000245119">
    <property type="component" value="Linkage Group LG5"/>
</dbReference>
<gene>
    <name evidence="7" type="ORF">C0Q70_09729</name>
</gene>
<feature type="region of interest" description="Disordered" evidence="5">
    <location>
        <begin position="140"/>
        <end position="175"/>
    </location>
</feature>
<comment type="similarity">
    <text evidence="3">Belongs to the GroES chaperonin family.</text>
</comment>
<dbReference type="OrthoDB" id="184876at2759"/>
<feature type="compositionally biased region" description="Basic residues" evidence="5">
    <location>
        <begin position="153"/>
        <end position="164"/>
    </location>
</feature>
<dbReference type="GO" id="GO:0005524">
    <property type="term" value="F:ATP binding"/>
    <property type="evidence" value="ECO:0007669"/>
    <property type="project" value="InterPro"/>
</dbReference>
<dbReference type="SUPFAM" id="SSF101931">
    <property type="entry name" value="Pym (Within the bgcn gene intron protein, WIBG), N-terminal domain"/>
    <property type="match status" value="1"/>
</dbReference>
<dbReference type="PANTHER" id="PTHR22959">
    <property type="entry name" value="PYM PROTEIN"/>
    <property type="match status" value="1"/>
</dbReference>
<evidence type="ECO:0000256" key="1">
    <source>
        <dbReference type="ARBA" id="ARBA00009394"/>
    </source>
</evidence>
<comment type="similarity">
    <text evidence="1">Belongs to the pym family.</text>
</comment>
<dbReference type="SMART" id="SM01273">
    <property type="entry name" value="Mago-bind"/>
    <property type="match status" value="1"/>
</dbReference>
<proteinExistence type="inferred from homology"/>
<reference evidence="7 8" key="1">
    <citation type="submission" date="2018-04" db="EMBL/GenBank/DDBJ databases">
        <title>The genome of golden apple snail Pomacea canaliculata provides insight into stress tolerance and invasive adaptation.</title>
        <authorList>
            <person name="Liu C."/>
            <person name="Liu B."/>
            <person name="Ren Y."/>
            <person name="Zhang Y."/>
            <person name="Wang H."/>
            <person name="Li S."/>
            <person name="Jiang F."/>
            <person name="Yin L."/>
            <person name="Zhang G."/>
            <person name="Qian W."/>
            <person name="Fan W."/>
        </authorList>
    </citation>
    <scope>NUCLEOTIDE SEQUENCE [LARGE SCALE GENOMIC DNA]</scope>
    <source>
        <strain evidence="7">SZHN2017</strain>
        <tissue evidence="7">Muscle</tissue>
    </source>
</reference>
<dbReference type="SUPFAM" id="SSF50129">
    <property type="entry name" value="GroES-like"/>
    <property type="match status" value="1"/>
</dbReference>
<evidence type="ECO:0000256" key="4">
    <source>
        <dbReference type="SAM" id="Coils"/>
    </source>
</evidence>
<feature type="coiled-coil region" evidence="4">
    <location>
        <begin position="197"/>
        <end position="227"/>
    </location>
</feature>
<dbReference type="InterPro" id="IPR036348">
    <property type="entry name" value="WIBG_N_sf"/>
</dbReference>
<dbReference type="Pfam" id="PF09282">
    <property type="entry name" value="Mago-bind"/>
    <property type="match status" value="1"/>
</dbReference>
<dbReference type="SMART" id="SM00883">
    <property type="entry name" value="Cpn10"/>
    <property type="match status" value="1"/>
</dbReference>
<accession>A0A2T7PAM5</accession>
<evidence type="ECO:0000256" key="3">
    <source>
        <dbReference type="RuleBase" id="RU003479"/>
    </source>
</evidence>
<dbReference type="InterPro" id="IPR011032">
    <property type="entry name" value="GroES-like_sf"/>
</dbReference>
<evidence type="ECO:0000313" key="7">
    <source>
        <dbReference type="EMBL" id="PVD30463.1"/>
    </source>
</evidence>
<dbReference type="GO" id="GO:1903259">
    <property type="term" value="P:exon-exon junction complex disassembly"/>
    <property type="evidence" value="ECO:0007669"/>
    <property type="project" value="InterPro"/>
</dbReference>
<evidence type="ECO:0000313" key="8">
    <source>
        <dbReference type="Proteomes" id="UP000245119"/>
    </source>
</evidence>
<dbReference type="GO" id="GO:0044183">
    <property type="term" value="F:protein folding chaperone"/>
    <property type="evidence" value="ECO:0007669"/>
    <property type="project" value="InterPro"/>
</dbReference>
<keyword evidence="8" id="KW-1185">Reference proteome</keyword>
<dbReference type="InterPro" id="IPR020818">
    <property type="entry name" value="Chaperonin_GroES"/>
</dbReference>
<dbReference type="Pfam" id="PF00166">
    <property type="entry name" value="Cpn10"/>
    <property type="match status" value="1"/>
</dbReference>
<dbReference type="PANTHER" id="PTHR22959:SF0">
    <property type="entry name" value="PARTNER OF Y14 AND MAGO"/>
    <property type="match status" value="1"/>
</dbReference>
<keyword evidence="2 3" id="KW-0143">Chaperone</keyword>
<name>A0A2T7PAM5_POMCA</name>
<comment type="caution">
    <text evidence="7">The sequence shown here is derived from an EMBL/GenBank/DDBJ whole genome shotgun (WGS) entry which is preliminary data.</text>
</comment>
<feature type="domain" description="WIBG Mago-binding" evidence="6">
    <location>
        <begin position="74"/>
        <end position="100"/>
    </location>
</feature>
<evidence type="ECO:0000259" key="6">
    <source>
        <dbReference type="SMART" id="SM01273"/>
    </source>
</evidence>
<dbReference type="EMBL" id="PZQS01000005">
    <property type="protein sequence ID" value="PVD30463.1"/>
    <property type="molecule type" value="Genomic_DNA"/>
</dbReference>
<dbReference type="PRINTS" id="PR00297">
    <property type="entry name" value="CHAPERONIN10"/>
</dbReference>
<organism evidence="7 8">
    <name type="scientific">Pomacea canaliculata</name>
    <name type="common">Golden apple snail</name>
    <dbReference type="NCBI Taxonomy" id="400727"/>
    <lineage>
        <taxon>Eukaryota</taxon>
        <taxon>Metazoa</taxon>
        <taxon>Spiralia</taxon>
        <taxon>Lophotrochozoa</taxon>
        <taxon>Mollusca</taxon>
        <taxon>Gastropoda</taxon>
        <taxon>Caenogastropoda</taxon>
        <taxon>Architaenioglossa</taxon>
        <taxon>Ampullarioidea</taxon>
        <taxon>Ampullariidae</taxon>
        <taxon>Pomacea</taxon>
    </lineage>
</organism>
<dbReference type="InterPro" id="IPR015362">
    <property type="entry name" value="WIBG_mago-bd"/>
</dbReference>